<dbReference type="CDD" id="cd00861">
    <property type="entry name" value="ProRS_anticodon_short"/>
    <property type="match status" value="1"/>
</dbReference>
<dbReference type="Pfam" id="PF04073">
    <property type="entry name" value="tRNA_edit"/>
    <property type="match status" value="1"/>
</dbReference>
<dbReference type="SUPFAM" id="SSF55826">
    <property type="entry name" value="YbaK/ProRS associated domain"/>
    <property type="match status" value="1"/>
</dbReference>
<evidence type="ECO:0000313" key="15">
    <source>
        <dbReference type="Proteomes" id="UP000077868"/>
    </source>
</evidence>
<dbReference type="SUPFAM" id="SSF52954">
    <property type="entry name" value="Class II aaRS ABD-related"/>
    <property type="match status" value="1"/>
</dbReference>
<keyword evidence="5 12" id="KW-0547">Nucleotide-binding</keyword>
<dbReference type="PROSITE" id="PS50862">
    <property type="entry name" value="AA_TRNA_LIGASE_II"/>
    <property type="match status" value="1"/>
</dbReference>
<dbReference type="InterPro" id="IPR050062">
    <property type="entry name" value="Pro-tRNA_synthetase"/>
</dbReference>
<dbReference type="PATRIC" id="fig|1300347.3.peg.2594"/>
<dbReference type="KEGG" id="ndk:I601_2602"/>
<evidence type="ECO:0000256" key="10">
    <source>
        <dbReference type="ARBA" id="ARBA00053664"/>
    </source>
</evidence>
<dbReference type="InterPro" id="IPR044140">
    <property type="entry name" value="ProRS_anticodon_short"/>
</dbReference>
<accession>A0A1A9GL54</accession>
<dbReference type="InterPro" id="IPR045864">
    <property type="entry name" value="aa-tRNA-synth_II/BPL/LPL"/>
</dbReference>
<comment type="subcellular location">
    <subcellularLocation>
        <location evidence="1 12">Cytoplasm</location>
    </subcellularLocation>
</comment>
<evidence type="ECO:0000313" key="14">
    <source>
        <dbReference type="EMBL" id="ANH39018.1"/>
    </source>
</evidence>
<dbReference type="PRINTS" id="PR01046">
    <property type="entry name" value="TRNASYNTHPRO"/>
</dbReference>
<comment type="subunit">
    <text evidence="2 12">Homodimer.</text>
</comment>
<evidence type="ECO:0000256" key="3">
    <source>
        <dbReference type="ARBA" id="ARBA00022490"/>
    </source>
</evidence>
<proteinExistence type="inferred from homology"/>
<dbReference type="Pfam" id="PF03129">
    <property type="entry name" value="HGTP_anticodon"/>
    <property type="match status" value="1"/>
</dbReference>
<dbReference type="EC" id="6.1.1.15" evidence="12"/>
<reference evidence="14 15" key="1">
    <citation type="submission" date="2016-03" db="EMBL/GenBank/DDBJ databases">
        <title>Complete genome sequence of a soil Actinobacterium, Nocardioides dokdonensis FR1436.</title>
        <authorList>
            <person name="Kwon S.-K."/>
            <person name="Kim K."/>
            <person name="Kim J.F."/>
        </authorList>
    </citation>
    <scope>NUCLEOTIDE SEQUENCE [LARGE SCALE GENOMIC DNA]</scope>
    <source>
        <strain evidence="14 15">FR1436</strain>
    </source>
</reference>
<dbReference type="InterPro" id="IPR007214">
    <property type="entry name" value="YbaK/aa-tRNA-synth-assoc-dom"/>
</dbReference>
<keyword evidence="8 12" id="KW-0030">Aminoacyl-tRNA synthetase</keyword>
<dbReference type="GO" id="GO:0006433">
    <property type="term" value="P:prolyl-tRNA aminoacylation"/>
    <property type="evidence" value="ECO:0007669"/>
    <property type="project" value="UniProtKB-UniRule"/>
</dbReference>
<dbReference type="InterPro" id="IPR002314">
    <property type="entry name" value="aa-tRNA-synt_IIb"/>
</dbReference>
<dbReference type="GO" id="GO:0005829">
    <property type="term" value="C:cytosol"/>
    <property type="evidence" value="ECO:0007669"/>
    <property type="project" value="TreeGrafter"/>
</dbReference>
<protein>
    <recommendedName>
        <fullName evidence="12">Proline--tRNA ligase</fullName>
        <ecNumber evidence="12">6.1.1.15</ecNumber>
    </recommendedName>
    <alternativeName>
        <fullName evidence="12">Prolyl-tRNA synthetase</fullName>
        <shortName evidence="12">ProRS</shortName>
    </alternativeName>
</protein>
<keyword evidence="15" id="KW-1185">Reference proteome</keyword>
<evidence type="ECO:0000256" key="9">
    <source>
        <dbReference type="ARBA" id="ARBA00047671"/>
    </source>
</evidence>
<dbReference type="HAMAP" id="MF_01569">
    <property type="entry name" value="Pro_tRNA_synth_type1"/>
    <property type="match status" value="1"/>
</dbReference>
<evidence type="ECO:0000256" key="2">
    <source>
        <dbReference type="ARBA" id="ARBA00011738"/>
    </source>
</evidence>
<evidence type="ECO:0000256" key="7">
    <source>
        <dbReference type="ARBA" id="ARBA00022917"/>
    </source>
</evidence>
<dbReference type="InterPro" id="IPR033730">
    <property type="entry name" value="ProRS_core_prok"/>
</dbReference>
<name>A0A1A9GL54_9ACTN</name>
<dbReference type="GO" id="GO:0005524">
    <property type="term" value="F:ATP binding"/>
    <property type="evidence" value="ECO:0007669"/>
    <property type="project" value="UniProtKB-UniRule"/>
</dbReference>
<dbReference type="STRING" id="1300347.I601_2602"/>
<dbReference type="Gene3D" id="3.40.50.800">
    <property type="entry name" value="Anticodon-binding domain"/>
    <property type="match status" value="1"/>
</dbReference>
<organism evidence="14 15">
    <name type="scientific">Nocardioides dokdonensis FR1436</name>
    <dbReference type="NCBI Taxonomy" id="1300347"/>
    <lineage>
        <taxon>Bacteria</taxon>
        <taxon>Bacillati</taxon>
        <taxon>Actinomycetota</taxon>
        <taxon>Actinomycetes</taxon>
        <taxon>Propionibacteriales</taxon>
        <taxon>Nocardioidaceae</taxon>
        <taxon>Nocardioides</taxon>
    </lineage>
</organism>
<evidence type="ECO:0000256" key="6">
    <source>
        <dbReference type="ARBA" id="ARBA00022840"/>
    </source>
</evidence>
<dbReference type="Pfam" id="PF00587">
    <property type="entry name" value="tRNA-synt_2b"/>
    <property type="match status" value="1"/>
</dbReference>
<evidence type="ECO:0000256" key="1">
    <source>
        <dbReference type="ARBA" id="ARBA00004496"/>
    </source>
</evidence>
<evidence type="ECO:0000256" key="12">
    <source>
        <dbReference type="HAMAP-Rule" id="MF_01569"/>
    </source>
</evidence>
<sequence length="599" mass="65357">MTASTRSSARILRMSQLFVRTLREDPVDAEVPSHRLLVRAGYIRRAAPGIYTWLPLGLRVLRNIEAIVREEMDGIGAQELSFPALLPREPYEATGRWTEYGANLFRLQDRKGNDYLLGPTHEEMFTLVVKDLYSSYKDLPLSIYQIQTKYRDEARPRAGLLRGREFVMKDSYSFDIDDAGLEQSYQQHRDAYVRIFDRLGFEYVVVKATSGAMGGSRSEEFLAKAAVGEDTYVSCTTCDYAANVEAVEVRAPAPVPYDDAPAAHAEQTPATPTIETLVDHLNAEHPRGDRSWTAGDTLKNVLVQLRHPSGEREALAIGVPGDREVDLKRLEGQLEPIEVEPMDEATLREHPALVKGYIGPGVLGEESASGIRYLVDPRVAEGTRWVTGADVDGSHVLDLVVGRDFAPDGTIEAADVRSGDSCPRCDDGVLEPARGIEMGHIFQLGRKYAEALDLQVLDENGKLVTVTMGSYGIGCSRAVAAVAEGTLDDIGLCWPRHIAPADVHLVAAGKDESILAAAERIAHELAGAGIEVLYDDRVGKVSPGVKFKDAELIGVPTIVVVGRGLAESGEVEVKDRASGEKTAVAADHVVSHLVDLVRR</sequence>
<keyword evidence="6 12" id="KW-0067">ATP-binding</keyword>
<evidence type="ECO:0000256" key="8">
    <source>
        <dbReference type="ARBA" id="ARBA00023146"/>
    </source>
</evidence>
<gene>
    <name evidence="12 14" type="primary">proS</name>
    <name evidence="14" type="ORF">I601_2602</name>
</gene>
<dbReference type="InterPro" id="IPR006195">
    <property type="entry name" value="aa-tRNA-synth_II"/>
</dbReference>
<dbReference type="Gene3D" id="3.30.930.10">
    <property type="entry name" value="Bira Bifunctional Protein, Domain 2"/>
    <property type="match status" value="2"/>
</dbReference>
<dbReference type="NCBIfam" id="NF006625">
    <property type="entry name" value="PRK09194.1"/>
    <property type="match status" value="1"/>
</dbReference>
<dbReference type="InterPro" id="IPR036754">
    <property type="entry name" value="YbaK/aa-tRNA-synt-asso_dom_sf"/>
</dbReference>
<dbReference type="NCBIfam" id="TIGR00409">
    <property type="entry name" value="proS_fam_II"/>
    <property type="match status" value="1"/>
</dbReference>
<dbReference type="RefSeq" id="WP_237089400.1">
    <property type="nucleotide sequence ID" value="NZ_CP015079.1"/>
</dbReference>
<evidence type="ECO:0000259" key="13">
    <source>
        <dbReference type="PROSITE" id="PS50862"/>
    </source>
</evidence>
<dbReference type="InterPro" id="IPR004500">
    <property type="entry name" value="Pro-tRNA-synth_IIa_bac-type"/>
</dbReference>
<comment type="similarity">
    <text evidence="11 12">Belongs to the class-II aminoacyl-tRNA synthetase family. ProS type 1 subfamily.</text>
</comment>
<dbReference type="CDD" id="cd00779">
    <property type="entry name" value="ProRS_core_prok"/>
    <property type="match status" value="1"/>
</dbReference>
<dbReference type="Proteomes" id="UP000077868">
    <property type="component" value="Chromosome"/>
</dbReference>
<dbReference type="FunFam" id="3.30.930.10:FF:000070">
    <property type="entry name" value="Proline--tRNA ligase"/>
    <property type="match status" value="1"/>
</dbReference>
<dbReference type="SUPFAM" id="SSF55681">
    <property type="entry name" value="Class II aaRS and biotin synthetases"/>
    <property type="match status" value="1"/>
</dbReference>
<dbReference type="InterPro" id="IPR023717">
    <property type="entry name" value="Pro-tRNA-Synthase_IIa_type1"/>
</dbReference>
<dbReference type="InterPro" id="IPR004154">
    <property type="entry name" value="Anticodon-bd"/>
</dbReference>
<keyword evidence="7 12" id="KW-0648">Protein biosynthesis</keyword>
<evidence type="ECO:0000256" key="11">
    <source>
        <dbReference type="ARBA" id="ARBA00060755"/>
    </source>
</evidence>
<dbReference type="GO" id="GO:0002161">
    <property type="term" value="F:aminoacyl-tRNA deacylase activity"/>
    <property type="evidence" value="ECO:0007669"/>
    <property type="project" value="InterPro"/>
</dbReference>
<dbReference type="InterPro" id="IPR002316">
    <property type="entry name" value="Pro-tRNA-ligase_IIa"/>
</dbReference>
<dbReference type="PANTHER" id="PTHR42753:SF2">
    <property type="entry name" value="PROLINE--TRNA LIGASE"/>
    <property type="match status" value="1"/>
</dbReference>
<dbReference type="GO" id="GO:0004827">
    <property type="term" value="F:proline-tRNA ligase activity"/>
    <property type="evidence" value="ECO:0007669"/>
    <property type="project" value="UniProtKB-UniRule"/>
</dbReference>
<dbReference type="EMBL" id="CP015079">
    <property type="protein sequence ID" value="ANH39018.1"/>
    <property type="molecule type" value="Genomic_DNA"/>
</dbReference>
<dbReference type="FunFam" id="3.30.930.10:FF:000065">
    <property type="entry name" value="Proline--tRNA ligase"/>
    <property type="match status" value="1"/>
</dbReference>
<keyword evidence="3 12" id="KW-0963">Cytoplasm</keyword>
<comment type="function">
    <text evidence="10 12">Catalyzes the attachment of proline to tRNA(Pro) in a two-step reaction: proline is first activated by ATP to form Pro-AMP and then transferred to the acceptor end of tRNA(Pro). As ProRS can inadvertently accommodate and process non-cognate amino acids such as alanine and cysteine, to avoid such errors it has two additional distinct editing activities against alanine. One activity is designated as 'pretransfer' editing and involves the tRNA(Pro)-independent hydrolysis of activated Ala-AMP. The other activity is designated 'posttransfer' editing and involves deacylation of mischarged Ala-tRNA(Pro). The misacylated Cys-tRNA(Pro) is not edited by ProRS.</text>
</comment>
<dbReference type="PANTHER" id="PTHR42753">
    <property type="entry name" value="MITOCHONDRIAL RIBOSOME PROTEIN L39/PROLYL-TRNA LIGASE FAMILY MEMBER"/>
    <property type="match status" value="1"/>
</dbReference>
<comment type="catalytic activity">
    <reaction evidence="9 12">
        <text>tRNA(Pro) + L-proline + ATP = L-prolyl-tRNA(Pro) + AMP + diphosphate</text>
        <dbReference type="Rhea" id="RHEA:14305"/>
        <dbReference type="Rhea" id="RHEA-COMP:9700"/>
        <dbReference type="Rhea" id="RHEA-COMP:9702"/>
        <dbReference type="ChEBI" id="CHEBI:30616"/>
        <dbReference type="ChEBI" id="CHEBI:33019"/>
        <dbReference type="ChEBI" id="CHEBI:60039"/>
        <dbReference type="ChEBI" id="CHEBI:78442"/>
        <dbReference type="ChEBI" id="CHEBI:78532"/>
        <dbReference type="ChEBI" id="CHEBI:456215"/>
        <dbReference type="EC" id="6.1.1.15"/>
    </reaction>
</comment>
<evidence type="ECO:0000256" key="4">
    <source>
        <dbReference type="ARBA" id="ARBA00022598"/>
    </source>
</evidence>
<evidence type="ECO:0000256" key="5">
    <source>
        <dbReference type="ARBA" id="ARBA00022741"/>
    </source>
</evidence>
<feature type="domain" description="Aminoacyl-transfer RNA synthetases class-II family profile" evidence="13">
    <location>
        <begin position="44"/>
        <end position="495"/>
    </location>
</feature>
<dbReference type="InterPro" id="IPR036621">
    <property type="entry name" value="Anticodon-bd_dom_sf"/>
</dbReference>
<comment type="domain">
    <text evidence="12">Consists of three domains: the N-terminal catalytic domain, the editing domain and the C-terminal anticodon-binding domain.</text>
</comment>
<keyword evidence="4 12" id="KW-0436">Ligase</keyword>
<dbReference type="AlphaFoldDB" id="A0A1A9GL54"/>